<gene>
    <name evidence="10" type="ORF">PEBR_42079</name>
</gene>
<accession>A0A1S9R8A0</accession>
<sequence>MSQAEPSAGGQSGWLLERRGYGFIRDFNRPWRASGKNRQSINSTAECSMLDAHQSSVVKQDEGDVETRVCDGVRPTCTRCLDRGVRCQYSTAEDGRQPAPKSYVVMLRNRIQLLERVLQAHGIDADASIAQLSATSHSPGQPPDSTETAAANVDDVCLTFDGALTLDESLNFDQDGEVRYFGPSSGRLLFRSLENDSPSEEAHNIDVHCTSYYTADLKSPAMPVQEHDPQLLEQDTLDDNLVSEELQAHLIDLYFEWEQPWFQVVNEKLFRESLICGGRYSSPLLLTCILALGSRYCDRVEVRSDPSDSNTAGKRFIERAEKLVQNDLRWPNITTIQSLAVMGSVYIAMGSDAAGWLHQGMANRLALDMGFNMDPAVLAGAVALPAIEIELRRQIYWALYCHDKLSASYTGRVCTLLESQGAVKKPFLHCVSDVHLPSADGNLRSASQKSVVQLHRAMIDLCRILEKILLSLWSPKPLIHAHHRSAFFESCALELKTWYYDLPSELKIERPSGPSRFAHTYILCMTYHTAFLLLCGPFLSSNTSPKNEEHQKSAEKHEKSPGNPTYQKALTACNASVRLIISVAQKYRQTFGSFKLSPMTATYCTLSAALIIIERCCSLENYGKPLSLPEEGARLSPHAAAGLCFQVLRELSTSWHIAKRIGKNLEKVYCDRFGPHIPSPPHDYRPPPCPVACQPMDSSQALEFGIVPMQAFDAFFDPKGLPADPENLVPAYESALGQPAMPAFDEVNMNVLQNFPSSVELFASGHGVAFSPNCLPSDYNMFETLNQMYLEETW</sequence>
<dbReference type="EMBL" id="LJBN01000240">
    <property type="protein sequence ID" value="OOQ81651.1"/>
    <property type="molecule type" value="Genomic_DNA"/>
</dbReference>
<keyword evidence="2" id="KW-0479">Metal-binding</keyword>
<keyword evidence="5" id="KW-0238">DNA-binding</keyword>
<dbReference type="InterPro" id="IPR001138">
    <property type="entry name" value="Zn2Cys6_DnaBD"/>
</dbReference>
<feature type="domain" description="Xylanolytic transcriptional activator regulatory" evidence="9">
    <location>
        <begin position="355"/>
        <end position="434"/>
    </location>
</feature>
<dbReference type="InterPro" id="IPR007219">
    <property type="entry name" value="XnlR_reg_dom"/>
</dbReference>
<dbReference type="Gene3D" id="4.10.240.10">
    <property type="entry name" value="Zn(2)-C6 fungal-type DNA-binding domain"/>
    <property type="match status" value="1"/>
</dbReference>
<dbReference type="CDD" id="cd12148">
    <property type="entry name" value="fungal_TF_MHR"/>
    <property type="match status" value="1"/>
</dbReference>
<dbReference type="InterPro" id="IPR051615">
    <property type="entry name" value="Transcr_Regulatory_Elem"/>
</dbReference>
<dbReference type="SMART" id="SM00906">
    <property type="entry name" value="Fungal_trans"/>
    <property type="match status" value="1"/>
</dbReference>
<evidence type="ECO:0000313" key="10">
    <source>
        <dbReference type="EMBL" id="OOQ81651.1"/>
    </source>
</evidence>
<keyword evidence="4" id="KW-0805">Transcription regulation</keyword>
<dbReference type="GO" id="GO:0008270">
    <property type="term" value="F:zinc ion binding"/>
    <property type="evidence" value="ECO:0007669"/>
    <property type="project" value="InterPro"/>
</dbReference>
<organism evidence="10 11">
    <name type="scientific">Penicillium brasilianum</name>
    <dbReference type="NCBI Taxonomy" id="104259"/>
    <lineage>
        <taxon>Eukaryota</taxon>
        <taxon>Fungi</taxon>
        <taxon>Dikarya</taxon>
        <taxon>Ascomycota</taxon>
        <taxon>Pezizomycotina</taxon>
        <taxon>Eurotiomycetes</taxon>
        <taxon>Eurotiomycetidae</taxon>
        <taxon>Eurotiales</taxon>
        <taxon>Aspergillaceae</taxon>
        <taxon>Penicillium</taxon>
    </lineage>
</organism>
<name>A0A1S9R8A0_PENBI</name>
<dbReference type="AlphaFoldDB" id="A0A1S9R8A0"/>
<feature type="compositionally biased region" description="Basic and acidic residues" evidence="8">
    <location>
        <begin position="546"/>
        <end position="560"/>
    </location>
</feature>
<dbReference type="InterPro" id="IPR036864">
    <property type="entry name" value="Zn2-C6_fun-type_DNA-bd_sf"/>
</dbReference>
<evidence type="ECO:0000256" key="2">
    <source>
        <dbReference type="ARBA" id="ARBA00022723"/>
    </source>
</evidence>
<dbReference type="PANTHER" id="PTHR31313:SF83">
    <property type="entry name" value="ZN(II)2CYS6 TRANSCRIPTION FACTOR (EUROFUNG)"/>
    <property type="match status" value="1"/>
</dbReference>
<dbReference type="CDD" id="cd00067">
    <property type="entry name" value="GAL4"/>
    <property type="match status" value="1"/>
</dbReference>
<dbReference type="PANTHER" id="PTHR31313">
    <property type="entry name" value="TY1 ENHANCER ACTIVATOR"/>
    <property type="match status" value="1"/>
</dbReference>
<keyword evidence="7" id="KW-0539">Nucleus</keyword>
<evidence type="ECO:0000256" key="8">
    <source>
        <dbReference type="SAM" id="MobiDB-lite"/>
    </source>
</evidence>
<evidence type="ECO:0000256" key="6">
    <source>
        <dbReference type="ARBA" id="ARBA00023163"/>
    </source>
</evidence>
<evidence type="ECO:0000256" key="7">
    <source>
        <dbReference type="ARBA" id="ARBA00023242"/>
    </source>
</evidence>
<keyword evidence="6" id="KW-0804">Transcription</keyword>
<keyword evidence="3" id="KW-0862">Zinc</keyword>
<protein>
    <recommendedName>
        <fullName evidence="9">Xylanolytic transcriptional activator regulatory domain-containing protein</fullName>
    </recommendedName>
</protein>
<feature type="region of interest" description="Disordered" evidence="8">
    <location>
        <begin position="545"/>
        <end position="564"/>
    </location>
</feature>
<reference evidence="11" key="1">
    <citation type="submission" date="2015-09" db="EMBL/GenBank/DDBJ databases">
        <authorList>
            <person name="Fill T.P."/>
            <person name="Baretta J.F."/>
            <person name="de Almeida L.G."/>
            <person name="Rocha M."/>
            <person name="de Souza D.H."/>
            <person name="Malavazi I."/>
            <person name="Cerdeira L.T."/>
            <person name="Hong H."/>
            <person name="Samborskyy M."/>
            <person name="de Vasconcelos A.T."/>
            <person name="Leadlay P."/>
            <person name="Rodrigues-Filho E."/>
        </authorList>
    </citation>
    <scope>NUCLEOTIDE SEQUENCE [LARGE SCALE GENOMIC DNA]</scope>
    <source>
        <strain evidence="11">LaBioMMi 136</strain>
    </source>
</reference>
<dbReference type="GO" id="GO:0006351">
    <property type="term" value="P:DNA-templated transcription"/>
    <property type="evidence" value="ECO:0007669"/>
    <property type="project" value="InterPro"/>
</dbReference>
<evidence type="ECO:0000259" key="9">
    <source>
        <dbReference type="SMART" id="SM00906"/>
    </source>
</evidence>
<dbReference type="GO" id="GO:0000981">
    <property type="term" value="F:DNA-binding transcription factor activity, RNA polymerase II-specific"/>
    <property type="evidence" value="ECO:0007669"/>
    <property type="project" value="InterPro"/>
</dbReference>
<proteinExistence type="predicted"/>
<dbReference type="GO" id="GO:0005634">
    <property type="term" value="C:nucleus"/>
    <property type="evidence" value="ECO:0007669"/>
    <property type="project" value="UniProtKB-SubCell"/>
</dbReference>
<evidence type="ECO:0000256" key="3">
    <source>
        <dbReference type="ARBA" id="ARBA00022833"/>
    </source>
</evidence>
<dbReference type="GO" id="GO:0003677">
    <property type="term" value="F:DNA binding"/>
    <property type="evidence" value="ECO:0007669"/>
    <property type="project" value="UniProtKB-KW"/>
</dbReference>
<evidence type="ECO:0000313" key="11">
    <source>
        <dbReference type="Proteomes" id="UP000190744"/>
    </source>
</evidence>
<dbReference type="CDD" id="cd14723">
    <property type="entry name" value="ZIP_Ppr1"/>
    <property type="match status" value="1"/>
</dbReference>
<comment type="subcellular location">
    <subcellularLocation>
        <location evidence="1">Nucleus</location>
    </subcellularLocation>
</comment>
<evidence type="ECO:0000256" key="5">
    <source>
        <dbReference type="ARBA" id="ARBA00023125"/>
    </source>
</evidence>
<dbReference type="Pfam" id="PF04082">
    <property type="entry name" value="Fungal_trans"/>
    <property type="match status" value="1"/>
</dbReference>
<dbReference type="Proteomes" id="UP000190744">
    <property type="component" value="Unassembled WGS sequence"/>
</dbReference>
<comment type="caution">
    <text evidence="10">The sequence shown here is derived from an EMBL/GenBank/DDBJ whole genome shotgun (WGS) entry which is preliminary data.</text>
</comment>
<evidence type="ECO:0000256" key="4">
    <source>
        <dbReference type="ARBA" id="ARBA00023015"/>
    </source>
</evidence>
<evidence type="ECO:0000256" key="1">
    <source>
        <dbReference type="ARBA" id="ARBA00004123"/>
    </source>
</evidence>